<organism evidence="2 3">
    <name type="scientific">Solanum bulbocastanum</name>
    <name type="common">Wild potato</name>
    <dbReference type="NCBI Taxonomy" id="147425"/>
    <lineage>
        <taxon>Eukaryota</taxon>
        <taxon>Viridiplantae</taxon>
        <taxon>Streptophyta</taxon>
        <taxon>Embryophyta</taxon>
        <taxon>Tracheophyta</taxon>
        <taxon>Spermatophyta</taxon>
        <taxon>Magnoliopsida</taxon>
        <taxon>eudicotyledons</taxon>
        <taxon>Gunneridae</taxon>
        <taxon>Pentapetalae</taxon>
        <taxon>asterids</taxon>
        <taxon>lamiids</taxon>
        <taxon>Solanales</taxon>
        <taxon>Solanaceae</taxon>
        <taxon>Solanoideae</taxon>
        <taxon>Solaneae</taxon>
        <taxon>Solanum</taxon>
    </lineage>
</organism>
<dbReference type="Proteomes" id="UP001371456">
    <property type="component" value="Unassembled WGS sequence"/>
</dbReference>
<keyword evidence="1" id="KW-0472">Membrane</keyword>
<accession>A0AAN8T265</accession>
<feature type="transmembrane region" description="Helical" evidence="1">
    <location>
        <begin position="12"/>
        <end position="34"/>
    </location>
</feature>
<evidence type="ECO:0000313" key="2">
    <source>
        <dbReference type="EMBL" id="KAK6776318.1"/>
    </source>
</evidence>
<name>A0AAN8T265_SOLBU</name>
<dbReference type="AlphaFoldDB" id="A0AAN8T265"/>
<dbReference type="EMBL" id="JBANQN010000011">
    <property type="protein sequence ID" value="KAK6776318.1"/>
    <property type="molecule type" value="Genomic_DNA"/>
</dbReference>
<gene>
    <name evidence="2" type="ORF">RDI58_027319</name>
</gene>
<evidence type="ECO:0000313" key="3">
    <source>
        <dbReference type="Proteomes" id="UP001371456"/>
    </source>
</evidence>
<proteinExistence type="predicted"/>
<dbReference type="PROSITE" id="PS51257">
    <property type="entry name" value="PROKAR_LIPOPROTEIN"/>
    <property type="match status" value="1"/>
</dbReference>
<keyword evidence="1" id="KW-1133">Transmembrane helix</keyword>
<keyword evidence="3" id="KW-1185">Reference proteome</keyword>
<keyword evidence="1" id="KW-0812">Transmembrane</keyword>
<evidence type="ECO:0000256" key="1">
    <source>
        <dbReference type="SAM" id="Phobius"/>
    </source>
</evidence>
<sequence>MFKKQNSSLPSLWLITYSASSLLIYWSSSCQLLLINNYIFLECSFQAQEFEHEESIVQESTEQVEFPVFFYFD</sequence>
<reference evidence="2 3" key="1">
    <citation type="submission" date="2024-02" db="EMBL/GenBank/DDBJ databases">
        <title>de novo genome assembly of Solanum bulbocastanum strain 11H21.</title>
        <authorList>
            <person name="Hosaka A.J."/>
        </authorList>
    </citation>
    <scope>NUCLEOTIDE SEQUENCE [LARGE SCALE GENOMIC DNA]</scope>
    <source>
        <tissue evidence="2">Young leaves</tissue>
    </source>
</reference>
<protein>
    <submittedName>
        <fullName evidence="2">Uncharacterized protein</fullName>
    </submittedName>
</protein>
<comment type="caution">
    <text evidence="2">The sequence shown here is derived from an EMBL/GenBank/DDBJ whole genome shotgun (WGS) entry which is preliminary data.</text>
</comment>